<keyword evidence="2" id="KW-1185">Reference proteome</keyword>
<proteinExistence type="predicted"/>
<name>A0ACC2VMS2_9TREE</name>
<dbReference type="EMBL" id="JASBWS010000075">
    <property type="protein sequence ID" value="KAJ9100383.1"/>
    <property type="molecule type" value="Genomic_DNA"/>
</dbReference>
<accession>A0ACC2VMS2</accession>
<reference evidence="1" key="1">
    <citation type="submission" date="2023-04" db="EMBL/GenBank/DDBJ databases">
        <title>Draft Genome sequencing of Naganishia species isolated from polar environments using Oxford Nanopore Technology.</title>
        <authorList>
            <person name="Leo P."/>
            <person name="Venkateswaran K."/>
        </authorList>
    </citation>
    <scope>NUCLEOTIDE SEQUENCE</scope>
    <source>
        <strain evidence="1">MNA-CCFEE 5262</strain>
    </source>
</reference>
<dbReference type="Proteomes" id="UP001230649">
    <property type="component" value="Unassembled WGS sequence"/>
</dbReference>
<evidence type="ECO:0000313" key="1">
    <source>
        <dbReference type="EMBL" id="KAJ9100383.1"/>
    </source>
</evidence>
<organism evidence="1 2">
    <name type="scientific">Naganishia adeliensis</name>
    <dbReference type="NCBI Taxonomy" id="92952"/>
    <lineage>
        <taxon>Eukaryota</taxon>
        <taxon>Fungi</taxon>
        <taxon>Dikarya</taxon>
        <taxon>Basidiomycota</taxon>
        <taxon>Agaricomycotina</taxon>
        <taxon>Tremellomycetes</taxon>
        <taxon>Filobasidiales</taxon>
        <taxon>Filobasidiaceae</taxon>
        <taxon>Naganishia</taxon>
    </lineage>
</organism>
<protein>
    <submittedName>
        <fullName evidence="1">Uncharacterized protein</fullName>
    </submittedName>
</protein>
<evidence type="ECO:0000313" key="2">
    <source>
        <dbReference type="Proteomes" id="UP001230649"/>
    </source>
</evidence>
<comment type="caution">
    <text evidence="1">The sequence shown here is derived from an EMBL/GenBank/DDBJ whole genome shotgun (WGS) entry which is preliminary data.</text>
</comment>
<gene>
    <name evidence="1" type="ORF">QFC20_005451</name>
</gene>
<sequence length="320" mass="34757">MTCHLTVTDRSEAVTNLGDRPILPRSRVDWAVTGLRDRCEGSRKDSVQPFTEGPIRKSHIQRRRRTGDFDERHRLGGTTGGIRGLRLAFISSNRLGRQLGILFSGAKAISSTSSTLISGPPDSYIRMALDDLFTLFFFSSPTISHPSNSTPANPSLSPLSILILPTSNLSINTLRCDPPPSSPPNHRPAPGPFLGFLADAIHTATTTVENWFLYPNCLWKGVQSNPGYAVYQGWDNNAANIQGGQSPGTSLKACEVQCNNLATCTGVVLNNNYCYSKNNVYLKQNFNKNSASVLALKGTCAGQYATGTVPDEMNKACCWS</sequence>